<sequence length="148" mass="16463">MSPTLQDTSNGTVEAVSLLVTYTIVLITTSVVAGISKWVSPSYLYIVNFVILSFSVNVPVILEMYNANDVVNSIVFPCRRMVTVFCWVVLNATTAFYIQNIAPLDSFGFFLGAAEFVKCVVYALVFLLHAIFMKFETQYVDAETILAF</sequence>
<dbReference type="GeneID" id="14885981"/>
<keyword evidence="1" id="KW-0472">Membrane</keyword>
<feature type="transmembrane region" description="Helical" evidence="1">
    <location>
        <begin position="42"/>
        <end position="62"/>
    </location>
</feature>
<proteinExistence type="predicted"/>
<keyword evidence="1" id="KW-0812">Transmembrane</keyword>
<reference evidence="2 3" key="1">
    <citation type="submission" date="2012-10" db="EMBL/GenBank/DDBJ databases">
        <authorList>
            <person name="Zafar N."/>
            <person name="Inman J."/>
            <person name="Hall N."/>
            <person name="Lorenzi H."/>
            <person name="Caler E."/>
        </authorList>
    </citation>
    <scope>NUCLEOTIDE SEQUENCE [LARGE SCALE GENOMIC DNA]</scope>
    <source>
        <strain evidence="2 3">IP1</strain>
    </source>
</reference>
<dbReference type="VEuPathDB" id="AmoebaDB:EIN_319690"/>
<organism evidence="2 3">
    <name type="scientific">Entamoeba invadens IP1</name>
    <dbReference type="NCBI Taxonomy" id="370355"/>
    <lineage>
        <taxon>Eukaryota</taxon>
        <taxon>Amoebozoa</taxon>
        <taxon>Evosea</taxon>
        <taxon>Archamoebae</taxon>
        <taxon>Mastigamoebida</taxon>
        <taxon>Entamoebidae</taxon>
        <taxon>Entamoeba</taxon>
    </lineage>
</organism>
<dbReference type="KEGG" id="eiv:EIN_319690"/>
<evidence type="ECO:0008006" key="4">
    <source>
        <dbReference type="Google" id="ProtNLM"/>
    </source>
</evidence>
<evidence type="ECO:0000313" key="2">
    <source>
        <dbReference type="EMBL" id="ELP87030.1"/>
    </source>
</evidence>
<protein>
    <recommendedName>
        <fullName evidence="4">Transmembrane protein</fullName>
    </recommendedName>
</protein>
<feature type="transmembrane region" description="Helical" evidence="1">
    <location>
        <begin position="12"/>
        <end position="36"/>
    </location>
</feature>
<accession>A0A0A1TZK5</accession>
<name>A0A0A1TZK5_ENTIV</name>
<keyword evidence="1" id="KW-1133">Transmembrane helix</keyword>
<dbReference type="AlphaFoldDB" id="A0A0A1TZK5"/>
<dbReference type="Proteomes" id="UP000014680">
    <property type="component" value="Unassembled WGS sequence"/>
</dbReference>
<dbReference type="EMBL" id="KB206890">
    <property type="protein sequence ID" value="ELP87030.1"/>
    <property type="molecule type" value="Genomic_DNA"/>
</dbReference>
<keyword evidence="3" id="KW-1185">Reference proteome</keyword>
<dbReference type="RefSeq" id="XP_004253801.1">
    <property type="nucleotide sequence ID" value="XM_004253753.1"/>
</dbReference>
<evidence type="ECO:0000313" key="3">
    <source>
        <dbReference type="Proteomes" id="UP000014680"/>
    </source>
</evidence>
<feature type="transmembrane region" description="Helical" evidence="1">
    <location>
        <begin position="82"/>
        <end position="101"/>
    </location>
</feature>
<gene>
    <name evidence="2" type="ORF">EIN_319690</name>
</gene>
<feature type="transmembrane region" description="Helical" evidence="1">
    <location>
        <begin position="107"/>
        <end position="128"/>
    </location>
</feature>
<evidence type="ECO:0000256" key="1">
    <source>
        <dbReference type="SAM" id="Phobius"/>
    </source>
</evidence>